<organism evidence="1 2">
    <name type="scientific">Craurococcus roseus</name>
    <dbReference type="NCBI Taxonomy" id="77585"/>
    <lineage>
        <taxon>Bacteria</taxon>
        <taxon>Pseudomonadati</taxon>
        <taxon>Pseudomonadota</taxon>
        <taxon>Alphaproteobacteria</taxon>
        <taxon>Acetobacterales</taxon>
        <taxon>Acetobacteraceae</taxon>
        <taxon>Craurococcus</taxon>
    </lineage>
</organism>
<protein>
    <recommendedName>
        <fullName evidence="3">Calcium-binding protein</fullName>
    </recommendedName>
</protein>
<gene>
    <name evidence="1" type="ORF">GCM10009416_16370</name>
</gene>
<evidence type="ECO:0000313" key="1">
    <source>
        <dbReference type="EMBL" id="GAA0578549.1"/>
    </source>
</evidence>
<evidence type="ECO:0000313" key="2">
    <source>
        <dbReference type="Proteomes" id="UP001501588"/>
    </source>
</evidence>
<dbReference type="EMBL" id="BAAAFZ010000015">
    <property type="protein sequence ID" value="GAA0578549.1"/>
    <property type="molecule type" value="Genomic_DNA"/>
</dbReference>
<dbReference type="PRINTS" id="PR00313">
    <property type="entry name" value="CABNDNGRPT"/>
</dbReference>
<sequence length="261" mass="26390">MPIYRLGRGDDFFDSASVQDWTNDSLVFGGWGDDTIIARALSPTSSSRLLISGGGGGDTLRLDASNSVALGGGGRDELTSIGGLGNTLLGGSGGDLLISFGGGSGMGRGNTLGGGGGPDTFRLTNAGNLVVTGDAGDDHAVSEGDRFLGPTDAIVDYRRGEPIELRTFGGPDDVPPYTRVEEVALVTDPLSAAGDRFRPVVGDGEYALIRGSFAGEGVFDVASDGPDLLVVYDSFNGDDNAIAQGSLALLGVTDPGSVAIG</sequence>
<reference evidence="1 2" key="1">
    <citation type="journal article" date="2019" name="Int. J. Syst. Evol. Microbiol.">
        <title>The Global Catalogue of Microorganisms (GCM) 10K type strain sequencing project: providing services to taxonomists for standard genome sequencing and annotation.</title>
        <authorList>
            <consortium name="The Broad Institute Genomics Platform"/>
            <consortium name="The Broad Institute Genome Sequencing Center for Infectious Disease"/>
            <person name="Wu L."/>
            <person name="Ma J."/>
        </authorList>
    </citation>
    <scope>NUCLEOTIDE SEQUENCE [LARGE SCALE GENOMIC DNA]</scope>
    <source>
        <strain evidence="1 2">JCM 9933</strain>
    </source>
</reference>
<dbReference type="InterPro" id="IPR011049">
    <property type="entry name" value="Serralysin-like_metalloprot_C"/>
</dbReference>
<keyword evidence="2" id="KW-1185">Reference proteome</keyword>
<proteinExistence type="predicted"/>
<dbReference type="SUPFAM" id="SSF51120">
    <property type="entry name" value="beta-Roll"/>
    <property type="match status" value="1"/>
</dbReference>
<evidence type="ECO:0008006" key="3">
    <source>
        <dbReference type="Google" id="ProtNLM"/>
    </source>
</evidence>
<accession>A0ABN1EZK7</accession>
<name>A0ABN1EZK7_9PROT</name>
<dbReference type="Proteomes" id="UP001501588">
    <property type="component" value="Unassembled WGS sequence"/>
</dbReference>
<dbReference type="RefSeq" id="WP_343894723.1">
    <property type="nucleotide sequence ID" value="NZ_BAAAFZ010000015.1"/>
</dbReference>
<comment type="caution">
    <text evidence="1">The sequence shown here is derived from an EMBL/GenBank/DDBJ whole genome shotgun (WGS) entry which is preliminary data.</text>
</comment>